<dbReference type="Gene3D" id="3.50.50.60">
    <property type="entry name" value="FAD/NAD(P)-binding domain"/>
    <property type="match status" value="2"/>
</dbReference>
<dbReference type="Pfam" id="PF07992">
    <property type="entry name" value="Pyr_redox_2"/>
    <property type="match status" value="1"/>
</dbReference>
<feature type="domain" description="Pyridine nucleotide-disulphide oxidoreductase dimerisation" evidence="5">
    <location>
        <begin position="347"/>
        <end position="454"/>
    </location>
</feature>
<feature type="domain" description="FAD/NAD(P)-binding" evidence="6">
    <location>
        <begin position="4"/>
        <end position="323"/>
    </location>
</feature>
<comment type="similarity">
    <text evidence="2">Belongs to the class-I pyridine nucleotide-disulfide oxidoreductase family.</text>
</comment>
<dbReference type="Pfam" id="PF02852">
    <property type="entry name" value="Pyr_redox_dim"/>
    <property type="match status" value="1"/>
</dbReference>
<dbReference type="Proteomes" id="UP001324380">
    <property type="component" value="Chromosome"/>
</dbReference>
<dbReference type="PIRSF" id="PIRSF000350">
    <property type="entry name" value="Mercury_reductase_MerA"/>
    <property type="match status" value="1"/>
</dbReference>
<dbReference type="SUPFAM" id="SSF55424">
    <property type="entry name" value="FAD/NAD-linked reductases, dimerisation (C-terminal) domain"/>
    <property type="match status" value="1"/>
</dbReference>
<evidence type="ECO:0000259" key="5">
    <source>
        <dbReference type="Pfam" id="PF02852"/>
    </source>
</evidence>
<gene>
    <name evidence="7" type="ORF">SNE25_01055</name>
</gene>
<dbReference type="InterPro" id="IPR004099">
    <property type="entry name" value="Pyr_nucl-diS_OxRdtase_dimer"/>
</dbReference>
<sequence length="461" mass="50288">MKKYDAIVIGAGQAGAPLAKKLALAGKKTVLIEKRFYGGTCVNDGCTPTKTMVASAKAAYMAVKSAELGVTVKRFSVNMPLIKKRKDDIVLRSRNGGLRAAEKTKNLDVIFGEASFTSDKTVAVMLNSGKKQTLQADLVFLNPGALPTIPEIDGLNDINYLTSTTILDLDYVPEHLLVLGGNYIGLEFGQMFRRFGSKVTILEKSDRIVSHEDEDISAEMQKILEAESIVIHNNTQATRFKQKSGGKITATVSINGEEKKIKCSHVLIAIGRTPQTKALHLQNTGVVTDEKGNIKVNDKLETSASGIYGLGDANGGPAFTHISYNDYTIVYRNLIEKQDLNTKDRPVPYCMFTDPQLGRVGIDETQAKKQGLDYKVAKLPMAHVARAIETGDTRGFMKAVVDAKTKKILGATVLGPEGGEIMTVLQIAMEGGITYDRIRYCVFAHPLYSESLNNLFMTLED</sequence>
<organism evidence="7 8">
    <name type="scientific">Mucilaginibacter sabulilitoris</name>
    <dbReference type="NCBI Taxonomy" id="1173583"/>
    <lineage>
        <taxon>Bacteria</taxon>
        <taxon>Pseudomonadati</taxon>
        <taxon>Bacteroidota</taxon>
        <taxon>Sphingobacteriia</taxon>
        <taxon>Sphingobacteriales</taxon>
        <taxon>Sphingobacteriaceae</taxon>
        <taxon>Mucilaginibacter</taxon>
    </lineage>
</organism>
<protein>
    <submittedName>
        <fullName evidence="7">Mercuric reductase</fullName>
    </submittedName>
</protein>
<evidence type="ECO:0000313" key="8">
    <source>
        <dbReference type="Proteomes" id="UP001324380"/>
    </source>
</evidence>
<evidence type="ECO:0000256" key="4">
    <source>
        <dbReference type="ARBA" id="ARBA00022827"/>
    </source>
</evidence>
<keyword evidence="3" id="KW-0285">Flavoprotein</keyword>
<name>A0ABZ0TLR8_9SPHI</name>
<keyword evidence="4" id="KW-0274">FAD</keyword>
<dbReference type="PANTHER" id="PTHR43014">
    <property type="entry name" value="MERCURIC REDUCTASE"/>
    <property type="match status" value="1"/>
</dbReference>
<dbReference type="InterPro" id="IPR023753">
    <property type="entry name" value="FAD/NAD-binding_dom"/>
</dbReference>
<evidence type="ECO:0000256" key="1">
    <source>
        <dbReference type="ARBA" id="ARBA00001974"/>
    </source>
</evidence>
<evidence type="ECO:0000313" key="7">
    <source>
        <dbReference type="EMBL" id="WPU94110.1"/>
    </source>
</evidence>
<dbReference type="InterPro" id="IPR036188">
    <property type="entry name" value="FAD/NAD-bd_sf"/>
</dbReference>
<accession>A0ABZ0TLR8</accession>
<reference evidence="7 8" key="1">
    <citation type="submission" date="2023-11" db="EMBL/GenBank/DDBJ databases">
        <title>Analysis of the Genomes of Mucilaginibacter gossypii cycad 4 and M. sabulilitoris SNA2: microbes with the potential for plant growth promotion.</title>
        <authorList>
            <person name="Hirsch A.M."/>
            <person name="Humm E."/>
            <person name="Rubbi M."/>
            <person name="Del Vecchio G."/>
            <person name="Ha S.M."/>
            <person name="Pellegrini M."/>
            <person name="Gunsalus R.P."/>
        </authorList>
    </citation>
    <scope>NUCLEOTIDE SEQUENCE [LARGE SCALE GENOMIC DNA]</scope>
    <source>
        <strain evidence="7 8">SNA2</strain>
    </source>
</reference>
<comment type="cofactor">
    <cofactor evidence="1">
        <name>FAD</name>
        <dbReference type="ChEBI" id="CHEBI:57692"/>
    </cofactor>
</comment>
<evidence type="ECO:0000259" key="6">
    <source>
        <dbReference type="Pfam" id="PF07992"/>
    </source>
</evidence>
<dbReference type="PRINTS" id="PR00411">
    <property type="entry name" value="PNDRDTASEI"/>
</dbReference>
<evidence type="ECO:0000256" key="2">
    <source>
        <dbReference type="ARBA" id="ARBA00007532"/>
    </source>
</evidence>
<dbReference type="SUPFAM" id="SSF51905">
    <property type="entry name" value="FAD/NAD(P)-binding domain"/>
    <property type="match status" value="1"/>
</dbReference>
<dbReference type="InterPro" id="IPR001100">
    <property type="entry name" value="Pyr_nuc-diS_OxRdtase"/>
</dbReference>
<dbReference type="Gene3D" id="3.30.390.30">
    <property type="match status" value="1"/>
</dbReference>
<dbReference type="RefSeq" id="WP_321563235.1">
    <property type="nucleotide sequence ID" value="NZ_CP139558.1"/>
</dbReference>
<proteinExistence type="inferred from homology"/>
<dbReference type="PRINTS" id="PR00368">
    <property type="entry name" value="FADPNR"/>
</dbReference>
<dbReference type="InterPro" id="IPR016156">
    <property type="entry name" value="FAD/NAD-linked_Rdtase_dimer_sf"/>
</dbReference>
<keyword evidence="8" id="KW-1185">Reference proteome</keyword>
<dbReference type="EMBL" id="CP139558">
    <property type="protein sequence ID" value="WPU94110.1"/>
    <property type="molecule type" value="Genomic_DNA"/>
</dbReference>
<evidence type="ECO:0000256" key="3">
    <source>
        <dbReference type="ARBA" id="ARBA00022630"/>
    </source>
</evidence>
<dbReference type="PANTHER" id="PTHR43014:SF2">
    <property type="entry name" value="MERCURIC REDUCTASE"/>
    <property type="match status" value="1"/>
</dbReference>